<feature type="transmembrane region" description="Helical" evidence="2">
    <location>
        <begin position="171"/>
        <end position="190"/>
    </location>
</feature>
<dbReference type="AlphaFoldDB" id="A0A2S3GQM7"/>
<organism evidence="3">
    <name type="scientific">Panicum hallii</name>
    <dbReference type="NCBI Taxonomy" id="206008"/>
    <lineage>
        <taxon>Eukaryota</taxon>
        <taxon>Viridiplantae</taxon>
        <taxon>Streptophyta</taxon>
        <taxon>Embryophyta</taxon>
        <taxon>Tracheophyta</taxon>
        <taxon>Spermatophyta</taxon>
        <taxon>Magnoliopsida</taxon>
        <taxon>Liliopsida</taxon>
        <taxon>Poales</taxon>
        <taxon>Poaceae</taxon>
        <taxon>PACMAD clade</taxon>
        <taxon>Panicoideae</taxon>
        <taxon>Panicodae</taxon>
        <taxon>Paniceae</taxon>
        <taxon>Panicinae</taxon>
        <taxon>Panicum</taxon>
        <taxon>Panicum sect. Panicum</taxon>
    </lineage>
</organism>
<evidence type="ECO:0000256" key="2">
    <source>
        <dbReference type="SAM" id="Phobius"/>
    </source>
</evidence>
<reference evidence="3" key="1">
    <citation type="submission" date="2018-04" db="EMBL/GenBank/DDBJ databases">
        <title>WGS assembly of Panicum hallii.</title>
        <authorList>
            <person name="Lovell J."/>
            <person name="Jenkins J."/>
            <person name="Lowry D."/>
            <person name="Mamidi S."/>
            <person name="Sreedasyam A."/>
            <person name="Weng X."/>
            <person name="Barry K."/>
            <person name="Bonette J."/>
            <person name="Campitelli B."/>
            <person name="Daum C."/>
            <person name="Gordon S."/>
            <person name="Gould B."/>
            <person name="Lipzen A."/>
            <person name="Macqueen A."/>
            <person name="Palacio-Mejia J."/>
            <person name="Plott C."/>
            <person name="Shakirov E."/>
            <person name="Shu S."/>
            <person name="Yoshinaga Y."/>
            <person name="Zane M."/>
            <person name="Rokhsar D."/>
            <person name="Grimwood J."/>
            <person name="Schmutz J."/>
            <person name="Juenger T."/>
        </authorList>
    </citation>
    <scope>NUCLEOTIDE SEQUENCE [LARGE SCALE GENOMIC DNA]</scope>
    <source>
        <strain evidence="3">FIL2</strain>
    </source>
</reference>
<proteinExistence type="predicted"/>
<evidence type="ECO:0000256" key="1">
    <source>
        <dbReference type="SAM" id="MobiDB-lite"/>
    </source>
</evidence>
<keyword evidence="2" id="KW-0472">Membrane</keyword>
<sequence length="221" mass="22938">MGAGEDVAKEGPAAEAATSTDGELAGPQPVGQAGAGSGVSTGLRGADLCPRDGRDLLRPAVGETVFDSSPGLGGARSTGLGGAVLRPRARTRRVRAHGGHDDRAIGAPGPVGGVGDLGSPDQPERHLPGTEHVRVADQRPPGGRRSDHRGPEQDRLGVVVVRVRVDFQLSAAMRSAALLVMFLAATALIGERDALGRNQFRALMLWLAGCIGLFRWILSRR</sequence>
<evidence type="ECO:0000313" key="3">
    <source>
        <dbReference type="EMBL" id="PAN06887.1"/>
    </source>
</evidence>
<keyword evidence="2" id="KW-0812">Transmembrane</keyword>
<feature type="region of interest" description="Disordered" evidence="1">
    <location>
        <begin position="64"/>
        <end position="151"/>
    </location>
</feature>
<protein>
    <submittedName>
        <fullName evidence="3">Uncharacterized protein</fullName>
    </submittedName>
</protein>
<accession>A0A2S3GQM7</accession>
<feature type="compositionally biased region" description="Basic and acidic residues" evidence="1">
    <location>
        <begin position="122"/>
        <end position="137"/>
    </location>
</feature>
<gene>
    <name evidence="3" type="ORF">PAHAL_1G294800</name>
</gene>
<feature type="compositionally biased region" description="Gly residues" evidence="1">
    <location>
        <begin position="71"/>
        <end position="82"/>
    </location>
</feature>
<feature type="transmembrane region" description="Helical" evidence="2">
    <location>
        <begin position="202"/>
        <end position="218"/>
    </location>
</feature>
<dbReference type="Proteomes" id="UP000243499">
    <property type="component" value="Chromosome 1"/>
</dbReference>
<keyword evidence="2" id="KW-1133">Transmembrane helix</keyword>
<feature type="compositionally biased region" description="Basic residues" evidence="1">
    <location>
        <begin position="87"/>
        <end position="97"/>
    </location>
</feature>
<name>A0A2S3GQM7_9POAL</name>
<dbReference type="Gramene" id="PAN06887">
    <property type="protein sequence ID" value="PAN06887"/>
    <property type="gene ID" value="PAHAL_1G294800"/>
</dbReference>
<feature type="region of interest" description="Disordered" evidence="1">
    <location>
        <begin position="1"/>
        <end position="47"/>
    </location>
</feature>
<dbReference type="EMBL" id="CM008046">
    <property type="protein sequence ID" value="PAN06887.1"/>
    <property type="molecule type" value="Genomic_DNA"/>
</dbReference>